<dbReference type="STRING" id="1184151.AW736_19580"/>
<dbReference type="Gene3D" id="3.40.50.300">
    <property type="entry name" value="P-loop containing nucleotide triphosphate hydrolases"/>
    <property type="match status" value="1"/>
</dbReference>
<dbReference type="InterPro" id="IPR003852">
    <property type="entry name" value="Sig_transdc_His_kinase_KdpD_N"/>
</dbReference>
<dbReference type="FunFam" id="3.40.50.300:FF:000483">
    <property type="entry name" value="Sensor histidine kinase KdpD"/>
    <property type="match status" value="1"/>
</dbReference>
<evidence type="ECO:0000256" key="8">
    <source>
        <dbReference type="ARBA" id="ARBA00022777"/>
    </source>
</evidence>
<dbReference type="SUPFAM" id="SSF52402">
    <property type="entry name" value="Adenine nucleotide alpha hydrolases-like"/>
    <property type="match status" value="1"/>
</dbReference>
<dbReference type="InterPro" id="IPR029016">
    <property type="entry name" value="GAF-like_dom_sf"/>
</dbReference>
<dbReference type="Pfam" id="PF13493">
    <property type="entry name" value="DUF4118"/>
    <property type="match status" value="1"/>
</dbReference>
<dbReference type="Pfam" id="PF02702">
    <property type="entry name" value="KdpD"/>
    <property type="match status" value="1"/>
</dbReference>
<evidence type="ECO:0000256" key="10">
    <source>
        <dbReference type="ARBA" id="ARBA00022989"/>
    </source>
</evidence>
<dbReference type="SUPFAM" id="SSF55874">
    <property type="entry name" value="ATPase domain of HSP90 chaperone/DNA topoisomerase II/histidine kinase"/>
    <property type="match status" value="1"/>
</dbReference>
<dbReference type="InterPro" id="IPR014729">
    <property type="entry name" value="Rossmann-like_a/b/a_fold"/>
</dbReference>
<dbReference type="Pfam" id="PF02518">
    <property type="entry name" value="HATPase_c"/>
    <property type="match status" value="1"/>
</dbReference>
<keyword evidence="10 13" id="KW-1133">Transmembrane helix</keyword>
<dbReference type="GO" id="GO:0000155">
    <property type="term" value="F:phosphorelay sensor kinase activity"/>
    <property type="evidence" value="ECO:0007669"/>
    <property type="project" value="InterPro"/>
</dbReference>
<proteinExistence type="predicted"/>
<accession>A0A178IGV7</accession>
<evidence type="ECO:0000256" key="3">
    <source>
        <dbReference type="ARBA" id="ARBA00012438"/>
    </source>
</evidence>
<dbReference type="InterPro" id="IPR025201">
    <property type="entry name" value="KdpD_TM"/>
</dbReference>
<dbReference type="SMART" id="SM00388">
    <property type="entry name" value="HisKA"/>
    <property type="match status" value="1"/>
</dbReference>
<keyword evidence="9" id="KW-0067">ATP-binding</keyword>
<dbReference type="SUPFAM" id="SSF55781">
    <property type="entry name" value="GAF domain-like"/>
    <property type="match status" value="1"/>
</dbReference>
<dbReference type="GO" id="GO:0005737">
    <property type="term" value="C:cytoplasm"/>
    <property type="evidence" value="ECO:0007669"/>
    <property type="project" value="UniProtKB-ARBA"/>
</dbReference>
<keyword evidence="6 13" id="KW-0812">Transmembrane</keyword>
<dbReference type="InterPro" id="IPR038318">
    <property type="entry name" value="KdpD_sf"/>
</dbReference>
<evidence type="ECO:0000256" key="4">
    <source>
        <dbReference type="ARBA" id="ARBA00022553"/>
    </source>
</evidence>
<reference evidence="15 16" key="1">
    <citation type="submission" date="2016-01" db="EMBL/GenBank/DDBJ databases">
        <title>High potential of lignocellulose degradation of a new Verrucomicrobia species.</title>
        <authorList>
            <person name="Wang Y."/>
            <person name="Shi Y."/>
            <person name="Qiu Z."/>
            <person name="Liu S."/>
            <person name="Yang H."/>
        </authorList>
    </citation>
    <scope>NUCLEOTIDE SEQUENCE [LARGE SCALE GENOMIC DNA]</scope>
    <source>
        <strain evidence="15 16">TSB47</strain>
    </source>
</reference>
<dbReference type="Gene3D" id="3.40.50.620">
    <property type="entry name" value="HUPs"/>
    <property type="match status" value="1"/>
</dbReference>
<dbReference type="OrthoDB" id="9806130at2"/>
<dbReference type="Gene3D" id="1.10.287.130">
    <property type="match status" value="1"/>
</dbReference>
<dbReference type="Gene3D" id="1.20.120.620">
    <property type="entry name" value="Backbone structure of the membrane domain of e. Coli histidine kinase receptor kdpd"/>
    <property type="match status" value="1"/>
</dbReference>
<evidence type="ECO:0000256" key="6">
    <source>
        <dbReference type="ARBA" id="ARBA00022692"/>
    </source>
</evidence>
<dbReference type="Pfam" id="PF00582">
    <property type="entry name" value="Usp"/>
    <property type="match status" value="1"/>
</dbReference>
<feature type="transmembrane region" description="Helical" evidence="13">
    <location>
        <begin position="473"/>
        <end position="493"/>
    </location>
</feature>
<keyword evidence="8" id="KW-0418">Kinase</keyword>
<sequence length="886" mass="96623">MIDRHPDPDALLASLKQEEERAKRGRLKVFFGMCPGVGKTYAMLRAAHEELRDKVNLVVGVVETHGRAETEALLKDLPMVPRKKIIHRGIHLEEMDLEAILAGKPQLVLVDELAHTNAPGSIHAKRYQDVIELLDAGIDVFTTLNIQHVESRADTVRQITGATIRETVPDSLLDLADQIELIDLTPEALRERLSEGKVYLGGKAAAAAENFFKSTHLAALRELALRFTAERVERQLRSMRSSHVKKTVWRSGERMLVAVGPSPFSTQLVRWTRRLAAAQGASWIAAHIESSRPLSPAAQALLDKNMALARELGAEVLVTHDEDIAAALVRLALQHNATQIVIGKPRGWRPSELIRGTLVDRLIRLGGNIDIYVVPAEQQSRRPTWRGIEAAFSGPSEYGWAAAAVAAVTLVGLLLPEKYYQAIGLVYLLAIVFLPLWVGRWPVLLAAVLSAFAWNYLFIPPSYALRIGNIENVILFATYFGVALVAGQLTSRIRAQARHERRREERAVALFTLTRSLAEARTLDDAVSAALRQTDELLDAKTALLLVPDGGGELAPHPASSYSLDEKEAGVASWAFRHRRSAGRFTDTLPGSAGYYVPLVRENQSVGVLAVVVAANEQLTLARRDLLDAFARQLALSVERERLREAGEREKFLAESDKLHRTLLDSVSHELRTPLAVITGAFENLSGLDDAQLRDSLVTEGRTAARRLNRLVENLLDQTRLESGALKPRLDWCDMSDMVNAALESVGDALADRPLEISIPPALPPIRADFALTEQALANLLLNAGLHTPPRTPVFLAAGLDHGTGTAFFTVADRGPGLPPEMKDRVFRKFSRGDAAHAGGLGLGLSIVRGFIAAQGGEIVVGGNPGGGAVFTIYLPNNPPEPTPSA</sequence>
<evidence type="ECO:0000313" key="15">
    <source>
        <dbReference type="EMBL" id="OAM88365.1"/>
    </source>
</evidence>
<dbReference type="Pfam" id="PF00512">
    <property type="entry name" value="HisKA"/>
    <property type="match status" value="1"/>
</dbReference>
<dbReference type="Gene3D" id="3.30.565.10">
    <property type="entry name" value="Histidine kinase-like ATPase, C-terminal domain"/>
    <property type="match status" value="1"/>
</dbReference>
<dbReference type="SUPFAM" id="SSF47384">
    <property type="entry name" value="Homodimeric domain of signal transducing histidine kinase"/>
    <property type="match status" value="1"/>
</dbReference>
<gene>
    <name evidence="15" type="ORF">AW736_19580</name>
</gene>
<protein>
    <recommendedName>
        <fullName evidence="3">histidine kinase</fullName>
        <ecNumber evidence="3">2.7.13.3</ecNumber>
    </recommendedName>
</protein>
<evidence type="ECO:0000256" key="13">
    <source>
        <dbReference type="SAM" id="Phobius"/>
    </source>
</evidence>
<dbReference type="GO" id="GO:0005886">
    <property type="term" value="C:plasma membrane"/>
    <property type="evidence" value="ECO:0007669"/>
    <property type="project" value="TreeGrafter"/>
</dbReference>
<dbReference type="InterPro" id="IPR005467">
    <property type="entry name" value="His_kinase_dom"/>
</dbReference>
<comment type="caution">
    <text evidence="15">The sequence shown here is derived from an EMBL/GenBank/DDBJ whole genome shotgun (WGS) entry which is preliminary data.</text>
</comment>
<evidence type="ECO:0000256" key="11">
    <source>
        <dbReference type="ARBA" id="ARBA00023012"/>
    </source>
</evidence>
<keyword evidence="4" id="KW-0597">Phosphoprotein</keyword>
<feature type="domain" description="Histidine kinase" evidence="14">
    <location>
        <begin position="666"/>
        <end position="879"/>
    </location>
</feature>
<keyword evidence="12 13" id="KW-0472">Membrane</keyword>
<dbReference type="InterPro" id="IPR003661">
    <property type="entry name" value="HisK_dim/P_dom"/>
</dbReference>
<name>A0A178IGV7_9BACT</name>
<dbReference type="CDD" id="cd00082">
    <property type="entry name" value="HisKA"/>
    <property type="match status" value="1"/>
</dbReference>
<comment type="subcellular location">
    <subcellularLocation>
        <location evidence="2">Membrane</location>
        <topology evidence="2">Multi-pass membrane protein</topology>
    </subcellularLocation>
</comment>
<evidence type="ECO:0000256" key="1">
    <source>
        <dbReference type="ARBA" id="ARBA00000085"/>
    </source>
</evidence>
<dbReference type="AlphaFoldDB" id="A0A178IGV7"/>
<dbReference type="InterPro" id="IPR036890">
    <property type="entry name" value="HATPase_C_sf"/>
</dbReference>
<dbReference type="Proteomes" id="UP000078486">
    <property type="component" value="Unassembled WGS sequence"/>
</dbReference>
<feature type="transmembrane region" description="Helical" evidence="13">
    <location>
        <begin position="427"/>
        <end position="453"/>
    </location>
</feature>
<dbReference type="EC" id="2.7.13.3" evidence="3"/>
<dbReference type="InterPro" id="IPR003594">
    <property type="entry name" value="HATPase_dom"/>
</dbReference>
<keyword evidence="5" id="KW-0808">Transferase</keyword>
<feature type="transmembrane region" description="Helical" evidence="13">
    <location>
        <begin position="398"/>
        <end position="415"/>
    </location>
</feature>
<dbReference type="PRINTS" id="PR00344">
    <property type="entry name" value="BCTRLSENSOR"/>
</dbReference>
<dbReference type="EMBL" id="LRRQ01000137">
    <property type="protein sequence ID" value="OAM88365.1"/>
    <property type="molecule type" value="Genomic_DNA"/>
</dbReference>
<evidence type="ECO:0000256" key="5">
    <source>
        <dbReference type="ARBA" id="ARBA00022679"/>
    </source>
</evidence>
<dbReference type="GO" id="GO:0005524">
    <property type="term" value="F:ATP binding"/>
    <property type="evidence" value="ECO:0007669"/>
    <property type="project" value="UniProtKB-KW"/>
</dbReference>
<evidence type="ECO:0000256" key="9">
    <source>
        <dbReference type="ARBA" id="ARBA00022840"/>
    </source>
</evidence>
<dbReference type="SMART" id="SM00387">
    <property type="entry name" value="HATPase_c"/>
    <property type="match status" value="1"/>
</dbReference>
<evidence type="ECO:0000259" key="14">
    <source>
        <dbReference type="PROSITE" id="PS50109"/>
    </source>
</evidence>
<dbReference type="RefSeq" id="WP_068771965.1">
    <property type="nucleotide sequence ID" value="NZ_CP109796.1"/>
</dbReference>
<keyword evidence="16" id="KW-1185">Reference proteome</keyword>
<dbReference type="Gene3D" id="3.30.450.40">
    <property type="match status" value="1"/>
</dbReference>
<dbReference type="PANTHER" id="PTHR45569">
    <property type="entry name" value="SENSOR PROTEIN KDPD"/>
    <property type="match status" value="1"/>
</dbReference>
<dbReference type="InterPro" id="IPR027417">
    <property type="entry name" value="P-loop_NTPase"/>
</dbReference>
<dbReference type="PANTHER" id="PTHR45569:SF1">
    <property type="entry name" value="SENSOR PROTEIN KDPD"/>
    <property type="match status" value="1"/>
</dbReference>
<dbReference type="PROSITE" id="PS50109">
    <property type="entry name" value="HIS_KIN"/>
    <property type="match status" value="1"/>
</dbReference>
<dbReference type="Pfam" id="PF13492">
    <property type="entry name" value="GAF_3"/>
    <property type="match status" value="1"/>
</dbReference>
<evidence type="ECO:0000256" key="7">
    <source>
        <dbReference type="ARBA" id="ARBA00022741"/>
    </source>
</evidence>
<keyword evidence="7" id="KW-0547">Nucleotide-binding</keyword>
<dbReference type="InterPro" id="IPR052023">
    <property type="entry name" value="Histidine_kinase_KdpD"/>
</dbReference>
<dbReference type="InterPro" id="IPR036097">
    <property type="entry name" value="HisK_dim/P_sf"/>
</dbReference>
<dbReference type="InterPro" id="IPR003018">
    <property type="entry name" value="GAF"/>
</dbReference>
<evidence type="ECO:0000256" key="12">
    <source>
        <dbReference type="ARBA" id="ARBA00023136"/>
    </source>
</evidence>
<keyword evidence="11" id="KW-0902">Two-component regulatory system</keyword>
<dbReference type="InterPro" id="IPR006016">
    <property type="entry name" value="UspA"/>
</dbReference>
<evidence type="ECO:0000313" key="16">
    <source>
        <dbReference type="Proteomes" id="UP000078486"/>
    </source>
</evidence>
<evidence type="ECO:0000256" key="2">
    <source>
        <dbReference type="ARBA" id="ARBA00004141"/>
    </source>
</evidence>
<dbReference type="CDD" id="cd01987">
    <property type="entry name" value="USP_KdpD-like"/>
    <property type="match status" value="1"/>
</dbReference>
<dbReference type="InterPro" id="IPR004358">
    <property type="entry name" value="Sig_transdc_His_kin-like_C"/>
</dbReference>
<comment type="catalytic activity">
    <reaction evidence="1">
        <text>ATP + protein L-histidine = ADP + protein N-phospho-L-histidine.</text>
        <dbReference type="EC" id="2.7.13.3"/>
    </reaction>
</comment>
<organism evidence="15 16">
    <name type="scientific">Termitidicoccus mucosus</name>
    <dbReference type="NCBI Taxonomy" id="1184151"/>
    <lineage>
        <taxon>Bacteria</taxon>
        <taxon>Pseudomonadati</taxon>
        <taxon>Verrucomicrobiota</taxon>
        <taxon>Opitutia</taxon>
        <taxon>Opitutales</taxon>
        <taxon>Opitutaceae</taxon>
        <taxon>Termitidicoccus</taxon>
    </lineage>
</organism>